<proteinExistence type="predicted"/>
<reference evidence="1" key="1">
    <citation type="journal article" date="2015" name="Nature">
        <title>Complex archaea that bridge the gap between prokaryotes and eukaryotes.</title>
        <authorList>
            <person name="Spang A."/>
            <person name="Saw J.H."/>
            <person name="Jorgensen S.L."/>
            <person name="Zaremba-Niedzwiedzka K."/>
            <person name="Martijn J."/>
            <person name="Lind A.E."/>
            <person name="van Eijk R."/>
            <person name="Schleper C."/>
            <person name="Guy L."/>
            <person name="Ettema T.J."/>
        </authorList>
    </citation>
    <scope>NUCLEOTIDE SEQUENCE</scope>
</reference>
<comment type="caution">
    <text evidence="1">The sequence shown here is derived from an EMBL/GenBank/DDBJ whole genome shotgun (WGS) entry which is preliminary data.</text>
</comment>
<gene>
    <name evidence="1" type="ORF">LCGC14_1192660</name>
</gene>
<accession>A0A0F9LNN8</accession>
<dbReference type="AlphaFoldDB" id="A0A0F9LNN8"/>
<dbReference type="EMBL" id="LAZR01006065">
    <property type="protein sequence ID" value="KKM95003.1"/>
    <property type="molecule type" value="Genomic_DNA"/>
</dbReference>
<name>A0A0F9LNN8_9ZZZZ</name>
<sequence length="72" mass="8337">MKFYVSFGQDHVHNVGGVTLDKDVLLEIEADNEGEARRRVWKTIGPEWHRVYTEDTVKFEYFPRGTVTIPGV</sequence>
<protein>
    <submittedName>
        <fullName evidence="1">Uncharacterized protein</fullName>
    </submittedName>
</protein>
<evidence type="ECO:0000313" key="1">
    <source>
        <dbReference type="EMBL" id="KKM95003.1"/>
    </source>
</evidence>
<organism evidence="1">
    <name type="scientific">marine sediment metagenome</name>
    <dbReference type="NCBI Taxonomy" id="412755"/>
    <lineage>
        <taxon>unclassified sequences</taxon>
        <taxon>metagenomes</taxon>
        <taxon>ecological metagenomes</taxon>
    </lineage>
</organism>